<protein>
    <submittedName>
        <fullName evidence="1">Uncharacterized protein</fullName>
    </submittedName>
</protein>
<proteinExistence type="predicted"/>
<organism evidence="1 2">
    <name type="scientific">Dreissena polymorpha</name>
    <name type="common">Zebra mussel</name>
    <name type="synonym">Mytilus polymorpha</name>
    <dbReference type="NCBI Taxonomy" id="45954"/>
    <lineage>
        <taxon>Eukaryota</taxon>
        <taxon>Metazoa</taxon>
        <taxon>Spiralia</taxon>
        <taxon>Lophotrochozoa</taxon>
        <taxon>Mollusca</taxon>
        <taxon>Bivalvia</taxon>
        <taxon>Autobranchia</taxon>
        <taxon>Heteroconchia</taxon>
        <taxon>Euheterodonta</taxon>
        <taxon>Imparidentia</taxon>
        <taxon>Neoheterodontei</taxon>
        <taxon>Myida</taxon>
        <taxon>Dreissenoidea</taxon>
        <taxon>Dreissenidae</taxon>
        <taxon>Dreissena</taxon>
    </lineage>
</organism>
<reference evidence="1" key="1">
    <citation type="journal article" date="2019" name="bioRxiv">
        <title>The Genome of the Zebra Mussel, Dreissena polymorpha: A Resource for Invasive Species Research.</title>
        <authorList>
            <person name="McCartney M.A."/>
            <person name="Auch B."/>
            <person name="Kono T."/>
            <person name="Mallez S."/>
            <person name="Zhang Y."/>
            <person name="Obille A."/>
            <person name="Becker A."/>
            <person name="Abrahante J.E."/>
            <person name="Garbe J."/>
            <person name="Badalamenti J.P."/>
            <person name="Herman A."/>
            <person name="Mangelson H."/>
            <person name="Liachko I."/>
            <person name="Sullivan S."/>
            <person name="Sone E.D."/>
            <person name="Koren S."/>
            <person name="Silverstein K.A.T."/>
            <person name="Beckman K.B."/>
            <person name="Gohl D.M."/>
        </authorList>
    </citation>
    <scope>NUCLEOTIDE SEQUENCE</scope>
    <source>
        <strain evidence="1">Duluth1</strain>
        <tissue evidence="1">Whole animal</tissue>
    </source>
</reference>
<dbReference type="Proteomes" id="UP000828390">
    <property type="component" value="Unassembled WGS sequence"/>
</dbReference>
<comment type="caution">
    <text evidence="1">The sequence shown here is derived from an EMBL/GenBank/DDBJ whole genome shotgun (WGS) entry which is preliminary data.</text>
</comment>
<dbReference type="EMBL" id="JAIWYP010000013">
    <property type="protein sequence ID" value="KAH3722204.1"/>
    <property type="molecule type" value="Genomic_DNA"/>
</dbReference>
<reference evidence="1" key="2">
    <citation type="submission" date="2020-11" db="EMBL/GenBank/DDBJ databases">
        <authorList>
            <person name="McCartney M.A."/>
            <person name="Auch B."/>
            <person name="Kono T."/>
            <person name="Mallez S."/>
            <person name="Becker A."/>
            <person name="Gohl D.M."/>
            <person name="Silverstein K.A.T."/>
            <person name="Koren S."/>
            <person name="Bechman K.B."/>
            <person name="Herman A."/>
            <person name="Abrahante J.E."/>
            <person name="Garbe J."/>
        </authorList>
    </citation>
    <scope>NUCLEOTIDE SEQUENCE</scope>
    <source>
        <strain evidence="1">Duluth1</strain>
        <tissue evidence="1">Whole animal</tissue>
    </source>
</reference>
<evidence type="ECO:0000313" key="1">
    <source>
        <dbReference type="EMBL" id="KAH3722204.1"/>
    </source>
</evidence>
<accession>A0A9D4CF71</accession>
<evidence type="ECO:0000313" key="2">
    <source>
        <dbReference type="Proteomes" id="UP000828390"/>
    </source>
</evidence>
<name>A0A9D4CF71_DREPO</name>
<dbReference type="AlphaFoldDB" id="A0A9D4CF71"/>
<sequence>MISDIINTTVLNKFNEVQTINKTSRALKRFYYNENCSVSDIIRAKVLTKLHINVLKLHEDWTMNKVRLDNQYWTINKVRLDNQYWTINKVRLDNQYWTINKVRLDNQYWTINKVRLDNQYWTINEPSRDLRRLDWTINVSSRDLRR</sequence>
<keyword evidence="2" id="KW-1185">Reference proteome</keyword>
<gene>
    <name evidence="1" type="ORF">DPMN_065159</name>
</gene>